<dbReference type="RefSeq" id="WP_143038613.1">
    <property type="nucleotide sequence ID" value="NZ_FNWJ01000001.1"/>
</dbReference>
<evidence type="ECO:0000313" key="2">
    <source>
        <dbReference type="EMBL" id="SEH12633.1"/>
    </source>
</evidence>
<keyword evidence="1" id="KW-0472">Membrane</keyword>
<evidence type="ECO:0000256" key="1">
    <source>
        <dbReference type="SAM" id="Phobius"/>
    </source>
</evidence>
<dbReference type="AlphaFoldDB" id="A0A1H6FRY4"/>
<dbReference type="EMBL" id="FNWJ01000001">
    <property type="protein sequence ID" value="SEH12633.1"/>
    <property type="molecule type" value="Genomic_DNA"/>
</dbReference>
<proteinExistence type="predicted"/>
<keyword evidence="1" id="KW-1133">Transmembrane helix</keyword>
<keyword evidence="1" id="KW-0812">Transmembrane</keyword>
<reference evidence="3" key="1">
    <citation type="submission" date="2016-10" db="EMBL/GenBank/DDBJ databases">
        <authorList>
            <person name="Varghese N."/>
            <person name="Submissions S."/>
        </authorList>
    </citation>
    <scope>NUCLEOTIDE SEQUENCE [LARGE SCALE GENOMIC DNA]</scope>
    <source>
        <strain evidence="3">ATCC 35263</strain>
    </source>
</reference>
<dbReference type="STRING" id="29539.SAMN02745716_1156"/>
<evidence type="ECO:0000313" key="3">
    <source>
        <dbReference type="Proteomes" id="UP000222056"/>
    </source>
</evidence>
<feature type="transmembrane region" description="Helical" evidence="1">
    <location>
        <begin position="12"/>
        <end position="42"/>
    </location>
</feature>
<feature type="transmembrane region" description="Helical" evidence="1">
    <location>
        <begin position="91"/>
        <end position="113"/>
    </location>
</feature>
<name>A0A1H6FRY4_THEAL</name>
<feature type="transmembrane region" description="Helical" evidence="1">
    <location>
        <begin position="62"/>
        <end position="84"/>
    </location>
</feature>
<sequence>MASDRADSTTCGVSLTLFVAALLTTLLCAGLVWIALFLTALGCTSDTSHLASWYPVCKAYERGAYLVLVIIAFGTQVVAGAHALIRKRMMLLIVGLSMSLVLLVAHFLVVPFIY</sequence>
<keyword evidence="3" id="KW-1185">Reference proteome</keyword>
<organism evidence="2 3">
    <name type="scientific">Thermoleophilum album</name>
    <dbReference type="NCBI Taxonomy" id="29539"/>
    <lineage>
        <taxon>Bacteria</taxon>
        <taxon>Bacillati</taxon>
        <taxon>Actinomycetota</taxon>
        <taxon>Thermoleophilia</taxon>
        <taxon>Thermoleophilales</taxon>
        <taxon>Thermoleophilaceae</taxon>
        <taxon>Thermoleophilum</taxon>
    </lineage>
</organism>
<accession>A0A1H6FRY4</accession>
<protein>
    <submittedName>
        <fullName evidence="2">Uncharacterized protein</fullName>
    </submittedName>
</protein>
<dbReference type="Proteomes" id="UP000222056">
    <property type="component" value="Unassembled WGS sequence"/>
</dbReference>
<gene>
    <name evidence="2" type="ORF">SAMN02745716_1156</name>
</gene>